<evidence type="ECO:0000313" key="2">
    <source>
        <dbReference type="Proteomes" id="UP000267096"/>
    </source>
</evidence>
<reference evidence="3" key="1">
    <citation type="submission" date="2017-02" db="UniProtKB">
        <authorList>
            <consortium name="WormBaseParasite"/>
        </authorList>
    </citation>
    <scope>IDENTIFICATION</scope>
</reference>
<keyword evidence="2" id="KW-1185">Reference proteome</keyword>
<reference evidence="1 2" key="2">
    <citation type="submission" date="2018-11" db="EMBL/GenBank/DDBJ databases">
        <authorList>
            <consortium name="Pathogen Informatics"/>
        </authorList>
    </citation>
    <scope>NUCLEOTIDE SEQUENCE [LARGE SCALE GENOMIC DNA]</scope>
</reference>
<accession>A0A0M3K5K8</accession>
<evidence type="ECO:0000313" key="1">
    <source>
        <dbReference type="EMBL" id="VDK55739.1"/>
    </source>
</evidence>
<gene>
    <name evidence="1" type="ORF">ASIM_LOCUS15656</name>
</gene>
<dbReference type="PANTHER" id="PTHR32470:SF2">
    <property type="entry name" value="NADH DEHYDROGENASE [UBIQUINONE] 1 ALPHA SUBCOMPLEX ASSEMBLY FACTOR 2"/>
    <property type="match status" value="1"/>
</dbReference>
<dbReference type="GO" id="GO:0005739">
    <property type="term" value="C:mitochondrion"/>
    <property type="evidence" value="ECO:0007669"/>
    <property type="project" value="TreeGrafter"/>
</dbReference>
<dbReference type="InterPro" id="IPR052618">
    <property type="entry name" value="ComplexI_NDUFA12"/>
</dbReference>
<proteinExistence type="predicted"/>
<dbReference type="GO" id="GO:0032981">
    <property type="term" value="P:mitochondrial respiratory chain complex I assembly"/>
    <property type="evidence" value="ECO:0007669"/>
    <property type="project" value="TreeGrafter"/>
</dbReference>
<protein>
    <submittedName>
        <fullName evidence="3">Mimitin, mitochondrial</fullName>
    </submittedName>
</protein>
<dbReference type="EMBL" id="UYRR01032467">
    <property type="protein sequence ID" value="VDK55739.1"/>
    <property type="molecule type" value="Genomic_DNA"/>
</dbReference>
<evidence type="ECO:0000313" key="3">
    <source>
        <dbReference type="WBParaSite" id="ASIM_0001624901-mRNA-1"/>
    </source>
</evidence>
<dbReference type="Proteomes" id="UP000267096">
    <property type="component" value="Unassembled WGS sequence"/>
</dbReference>
<dbReference type="OrthoDB" id="10255576at2759"/>
<name>A0A0M3K5K8_ANISI</name>
<dbReference type="PANTHER" id="PTHR32470">
    <property type="entry name" value="ADH DEHYDROGENASE [UBIQUINONE] 1 ALPHA SUBCOMPLEX ASSEMBLY FACTOR 2"/>
    <property type="match status" value="1"/>
</dbReference>
<sequence>MSRPGGWARVWINIKKSLRGDGTKGIRKYIGEDCSGNRFYEVPHQSLSNVRRLFIYCHYCYTSSVYFYLHENVFRGYEPSPTSGAEPSLEWQSWLKGTRTSPPSLEQLSANRSAIANMNKRLEQEERDKEESPEFESEIINKTNKFELKQQQSVLSDKVKKYPVYKDFEYQPGVSNPANNKDSSDR</sequence>
<organism evidence="3">
    <name type="scientific">Anisakis simplex</name>
    <name type="common">Herring worm</name>
    <dbReference type="NCBI Taxonomy" id="6269"/>
    <lineage>
        <taxon>Eukaryota</taxon>
        <taxon>Metazoa</taxon>
        <taxon>Ecdysozoa</taxon>
        <taxon>Nematoda</taxon>
        <taxon>Chromadorea</taxon>
        <taxon>Rhabditida</taxon>
        <taxon>Spirurina</taxon>
        <taxon>Ascaridomorpha</taxon>
        <taxon>Ascaridoidea</taxon>
        <taxon>Anisakidae</taxon>
        <taxon>Anisakis</taxon>
        <taxon>Anisakis simplex complex</taxon>
    </lineage>
</organism>
<dbReference type="AlphaFoldDB" id="A0A0M3K5K8"/>
<dbReference type="WBParaSite" id="ASIM_0001624901-mRNA-1">
    <property type="protein sequence ID" value="ASIM_0001624901-mRNA-1"/>
    <property type="gene ID" value="ASIM_0001624901"/>
</dbReference>